<feature type="region of interest" description="Disordered" evidence="1">
    <location>
        <begin position="33"/>
        <end position="152"/>
    </location>
</feature>
<feature type="compositionally biased region" description="Low complexity" evidence="1">
    <location>
        <begin position="124"/>
        <end position="149"/>
    </location>
</feature>
<evidence type="ECO:0000313" key="3">
    <source>
        <dbReference type="Proteomes" id="UP000774617"/>
    </source>
</evidence>
<proteinExistence type="predicted"/>
<feature type="compositionally biased region" description="Basic and acidic residues" evidence="1">
    <location>
        <begin position="1444"/>
        <end position="1455"/>
    </location>
</feature>
<feature type="compositionally biased region" description="Polar residues" evidence="1">
    <location>
        <begin position="1213"/>
        <end position="1231"/>
    </location>
</feature>
<feature type="region of interest" description="Disordered" evidence="1">
    <location>
        <begin position="1149"/>
        <end position="1180"/>
    </location>
</feature>
<feature type="region of interest" description="Disordered" evidence="1">
    <location>
        <begin position="1414"/>
        <end position="1621"/>
    </location>
</feature>
<gene>
    <name evidence="2" type="ORF">B0J12DRAFT_735462</name>
</gene>
<feature type="compositionally biased region" description="Polar residues" evidence="1">
    <location>
        <begin position="764"/>
        <end position="773"/>
    </location>
</feature>
<feature type="region of interest" description="Disordered" evidence="1">
    <location>
        <begin position="1201"/>
        <end position="1231"/>
    </location>
</feature>
<feature type="compositionally biased region" description="Pro residues" evidence="1">
    <location>
        <begin position="1457"/>
        <end position="1472"/>
    </location>
</feature>
<comment type="caution">
    <text evidence="2">The sequence shown here is derived from an EMBL/GenBank/DDBJ whole genome shotgun (WGS) entry which is preliminary data.</text>
</comment>
<evidence type="ECO:0000256" key="1">
    <source>
        <dbReference type="SAM" id="MobiDB-lite"/>
    </source>
</evidence>
<accession>A0ABQ8GSV5</accession>
<feature type="region of interest" description="Disordered" evidence="1">
    <location>
        <begin position="1362"/>
        <end position="1388"/>
    </location>
</feature>
<feature type="compositionally biased region" description="Basic and acidic residues" evidence="1">
    <location>
        <begin position="879"/>
        <end position="902"/>
    </location>
</feature>
<feature type="compositionally biased region" description="Polar residues" evidence="1">
    <location>
        <begin position="1581"/>
        <end position="1594"/>
    </location>
</feature>
<feature type="compositionally biased region" description="Low complexity" evidence="1">
    <location>
        <begin position="94"/>
        <end position="107"/>
    </location>
</feature>
<reference evidence="2 3" key="1">
    <citation type="journal article" date="2021" name="Nat. Commun.">
        <title>Genetic determinants of endophytism in the Arabidopsis root mycobiome.</title>
        <authorList>
            <person name="Mesny F."/>
            <person name="Miyauchi S."/>
            <person name="Thiergart T."/>
            <person name="Pickel B."/>
            <person name="Atanasova L."/>
            <person name="Karlsson M."/>
            <person name="Huettel B."/>
            <person name="Barry K.W."/>
            <person name="Haridas S."/>
            <person name="Chen C."/>
            <person name="Bauer D."/>
            <person name="Andreopoulos W."/>
            <person name="Pangilinan J."/>
            <person name="LaButti K."/>
            <person name="Riley R."/>
            <person name="Lipzen A."/>
            <person name="Clum A."/>
            <person name="Drula E."/>
            <person name="Henrissat B."/>
            <person name="Kohler A."/>
            <person name="Grigoriev I.V."/>
            <person name="Martin F.M."/>
            <person name="Hacquard S."/>
        </authorList>
    </citation>
    <scope>NUCLEOTIDE SEQUENCE [LARGE SCALE GENOMIC DNA]</scope>
    <source>
        <strain evidence="2 3">MPI-SDFR-AT-0080</strain>
    </source>
</reference>
<feature type="compositionally biased region" description="Basic and acidic residues" evidence="1">
    <location>
        <begin position="790"/>
        <end position="805"/>
    </location>
</feature>
<feature type="compositionally biased region" description="Basic and acidic residues" evidence="1">
    <location>
        <begin position="995"/>
        <end position="1017"/>
    </location>
</feature>
<feature type="compositionally biased region" description="Basic and acidic residues" evidence="1">
    <location>
        <begin position="822"/>
        <end position="835"/>
    </location>
</feature>
<feature type="compositionally biased region" description="Polar residues" evidence="1">
    <location>
        <begin position="533"/>
        <end position="545"/>
    </location>
</feature>
<dbReference type="Proteomes" id="UP000774617">
    <property type="component" value="Unassembled WGS sequence"/>
</dbReference>
<feature type="region of interest" description="Disordered" evidence="1">
    <location>
        <begin position="1244"/>
        <end position="1341"/>
    </location>
</feature>
<feature type="region of interest" description="Disordered" evidence="1">
    <location>
        <begin position="633"/>
        <end position="652"/>
    </location>
</feature>
<feature type="compositionally biased region" description="Polar residues" evidence="1">
    <location>
        <begin position="952"/>
        <end position="967"/>
    </location>
</feature>
<evidence type="ECO:0000313" key="2">
    <source>
        <dbReference type="EMBL" id="KAH7063579.1"/>
    </source>
</evidence>
<feature type="compositionally biased region" description="Basic and acidic residues" evidence="1">
    <location>
        <begin position="740"/>
        <end position="753"/>
    </location>
</feature>
<feature type="region of interest" description="Disordered" evidence="1">
    <location>
        <begin position="411"/>
        <end position="627"/>
    </location>
</feature>
<sequence>MGAAESKAVAVEGGSAQFNNDPSALQGIAAAAGAAASPIPPSVTNMGNNASVPAQDHDPNLGPAYPDPSTITVPAADEANDLQHSVSASDPEPSELQPTTSLSSTTQEKARGKDTRPAFLRRLTTAPSAVSTAATHAENVSANPSSSSPAERHMIGAKEHLTKSNASIITRSSPPSQPVELAAGEVELGQHLNGNVAPASITLPPSRPSTSCSVSSLGSADNAFVSHAQWDSIHHAGGDVSPLDRSLNNSPAPGSFRKHHGLPANRSLVFDQHAHQYFDHAENNADGGANGPVALSEGDLSWRQEFFSNQAMEPGSWHEENQRRRSLAAEQRLDMALESLRRNSIPASVATGQTFGSFAHPYGGYEDEESLDEHPFEIRPEYLPLPDDATDGTADDELSISLATSADFDQRYSTGETSQMTAEFGRGEECDDQKLAQSSSSLHQSPLEKSAHGDEELHADQTESDTEVDKATTVGNFDDVGIPEGDAAISDNVSEIHVTTAASASGGLDDNAPLRDSGPGNNGAALDSEAQDKQSSIEQIISSDGPTDESVEQPKSDTKAVDSLSPAPEEQKINIDVDSEPAVANDTVPVSITTDPESESKAEEITADEAPEQPIQSAEDAQEEAMCQVPEDAALSHSPIEITKIDVPSETNQVEEELNSIKEPEPIDQESHHAFGDLTATAAAAVVIQDDESSHSQPEENSAGLESSAKIIEDASLVADQETKSINATAFPAAEASVVIEKEETSMHSEEGASQHASMHAILSMSSSPQSSARYPASSEAAESVSLKDMLQESRLMEPSRDDVASRNGQGEADLVLLSSLSRDEKSQNGKEAQPRRNRGMPEPANDDDGWAIPGREQQEPQSQLPTRQRRKSLPMLFKDMKESRKEKKSLLPVKKEAKESKLALPSKKDHKPVLATAAMRESRIPTAPLSASMAEGPKSPFSPGKKGRNVLQRNSSTSRLLDQSLPSPVKDKERRKRGSLLGAVFGRSSTPGPDFDKERERQMEKLNKEREKQKEPKPKKKDSKSKLVIPPRRYSLAGPLGGHHDHIASFAAPRVPTPKRVQEISALSHLEGPSKTQERPRSGNSSLDSQPREERPTSAADLAAAVAAAVDANHNEIKSRVRRPGVIPEPGPEWEEWEQKARELEGNRTKVNGSPASGISIPAVLHGPGTPTQAKLYPHDPDSYPFYQFAPPALPPHLQAPPRPFYYGNPPRSATFNESPAANQFSSGYGSLQRRYSEHFSAASARGLPPFPPHLYGLRDGDYPAHPLRQTSQPQLRPHSNAGPSSPIAPGSAPHGKSPEQEAIEMAGASASPIASNAATVDSYEQDSTFVPPPIPLPGETMEQFLEKQRIWYEHHAQAANRRDSGYSPQYGYAAQQGMPFPPQDLPPHLAQGFYPYPPQWYWAQGYPPPPPQAYAHLFPPASHSPEDYYHQTLREQQQQERANSDTDSPRDKSPIPAPYGFPGPFPPAPPRSAYAHTPAAPGPYGYPRQEMRWRDLTSEGPAQGQQISHKRIDSGAYAGQASPTYAPGAGSMSAHQQGPNTGRDVDDEKAQHPKTGDAKSSASSRDVAGKQNAELARRQTVSGGARNSNSKLETVMEPVELADTDVGRRTSSGLPEMHAASYPGMEWMPEGYVEE</sequence>
<name>A0ABQ8GSV5_9PEZI</name>
<feature type="compositionally biased region" description="Basic and acidic residues" evidence="1">
    <location>
        <begin position="1426"/>
        <end position="1435"/>
    </location>
</feature>
<feature type="compositionally biased region" description="Polar residues" evidence="1">
    <location>
        <begin position="43"/>
        <end position="52"/>
    </location>
</feature>
<feature type="compositionally biased region" description="Basic and acidic residues" evidence="1">
    <location>
        <begin position="449"/>
        <end position="461"/>
    </location>
</feature>
<feature type="region of interest" description="Disordered" evidence="1">
    <location>
        <begin position="1"/>
        <end position="21"/>
    </location>
</feature>
<feature type="compositionally biased region" description="Low complexity" evidence="1">
    <location>
        <begin position="1283"/>
        <end position="1297"/>
    </location>
</feature>
<feature type="region of interest" description="Disordered" evidence="1">
    <location>
        <begin position="728"/>
        <end position="1102"/>
    </location>
</feature>
<dbReference type="EMBL" id="JAGTJR010000002">
    <property type="protein sequence ID" value="KAH7063579.1"/>
    <property type="molecule type" value="Genomic_DNA"/>
</dbReference>
<feature type="region of interest" description="Disordered" evidence="1">
    <location>
        <begin position="688"/>
        <end position="708"/>
    </location>
</feature>
<organism evidence="2 3">
    <name type="scientific">Macrophomina phaseolina</name>
    <dbReference type="NCBI Taxonomy" id="35725"/>
    <lineage>
        <taxon>Eukaryota</taxon>
        <taxon>Fungi</taxon>
        <taxon>Dikarya</taxon>
        <taxon>Ascomycota</taxon>
        <taxon>Pezizomycotina</taxon>
        <taxon>Dothideomycetes</taxon>
        <taxon>Dothideomycetes incertae sedis</taxon>
        <taxon>Botryosphaeriales</taxon>
        <taxon>Botryosphaeriaceae</taxon>
        <taxon>Macrophomina</taxon>
    </lineage>
</organism>
<feature type="compositionally biased region" description="Polar residues" evidence="1">
    <location>
        <begin position="435"/>
        <end position="444"/>
    </location>
</feature>
<feature type="compositionally biased region" description="Polar residues" evidence="1">
    <location>
        <begin position="411"/>
        <end position="421"/>
    </location>
</feature>
<feature type="compositionally biased region" description="Basic and acidic residues" evidence="1">
    <location>
        <begin position="1545"/>
        <end position="1559"/>
    </location>
</feature>
<feature type="compositionally biased region" description="Basic and acidic residues" evidence="1">
    <location>
        <begin position="425"/>
        <end position="434"/>
    </location>
</feature>
<keyword evidence="3" id="KW-1185">Reference proteome</keyword>
<protein>
    <submittedName>
        <fullName evidence="2">Uncharacterized protein</fullName>
    </submittedName>
</protein>